<dbReference type="AlphaFoldDB" id="A0A0C9SUZ4"/>
<keyword evidence="3" id="KW-1185">Reference proteome</keyword>
<evidence type="ECO:0000256" key="1">
    <source>
        <dbReference type="SAM" id="MobiDB-lite"/>
    </source>
</evidence>
<dbReference type="Proteomes" id="UP000053263">
    <property type="component" value="Unassembled WGS sequence"/>
</dbReference>
<proteinExistence type="predicted"/>
<dbReference type="OrthoDB" id="2642612at2759"/>
<evidence type="ECO:0000313" key="3">
    <source>
        <dbReference type="Proteomes" id="UP000053263"/>
    </source>
</evidence>
<evidence type="ECO:0000313" key="2">
    <source>
        <dbReference type="EMBL" id="KII82690.1"/>
    </source>
</evidence>
<reference evidence="2 3" key="1">
    <citation type="submission" date="2014-06" db="EMBL/GenBank/DDBJ databases">
        <title>Evolutionary Origins and Diversification of the Mycorrhizal Mutualists.</title>
        <authorList>
            <consortium name="DOE Joint Genome Institute"/>
            <consortium name="Mycorrhizal Genomics Consortium"/>
            <person name="Kohler A."/>
            <person name="Kuo A."/>
            <person name="Nagy L.G."/>
            <person name="Floudas D."/>
            <person name="Copeland A."/>
            <person name="Barry K.W."/>
            <person name="Cichocki N."/>
            <person name="Veneault-Fourrey C."/>
            <person name="LaButti K."/>
            <person name="Lindquist E.A."/>
            <person name="Lipzen A."/>
            <person name="Lundell T."/>
            <person name="Morin E."/>
            <person name="Murat C."/>
            <person name="Riley R."/>
            <person name="Ohm R."/>
            <person name="Sun H."/>
            <person name="Tunlid A."/>
            <person name="Henrissat B."/>
            <person name="Grigoriev I.V."/>
            <person name="Hibbett D.S."/>
            <person name="Martin F."/>
        </authorList>
    </citation>
    <scope>NUCLEOTIDE SEQUENCE [LARGE SCALE GENOMIC DNA]</scope>
    <source>
        <strain evidence="2 3">FD-325 SS-3</strain>
    </source>
</reference>
<dbReference type="EMBL" id="KN832761">
    <property type="protein sequence ID" value="KII82690.1"/>
    <property type="molecule type" value="Genomic_DNA"/>
</dbReference>
<sequence>MPPRRKPTEKAEKAEKAEKKSKEEIKKETEEKAKALDVGDAKYSNEHTEEVAEAIKLVNAARLGYCIVDIDKVTPEFGVYNNRPEYAAHVNDIFHSFQTLGPDALNIANVIPIFVKADCIDPECLQQSEDNKTWKPLRFKEGDEPESVGFAGGRHRVAALHKFKAWLEETALIERNKLVEQQAELDGLAINDAGRRTLDVKLAERKDVVAKKEDLLKTVMQWGVAVYDEAKLNAHGRKAGRHLARNVWLPVLSEQEEERMSQYLTRLMEARLADEEETLRRNKVGSKGVTTVTEQYDQILVRIQRETADSGHAGRWGVFKIPEVLELLLTLAEPIFHQHFAYPSRSLTGVHE</sequence>
<protein>
    <submittedName>
        <fullName evidence="2">Uncharacterized protein</fullName>
    </submittedName>
</protein>
<organism evidence="2 3">
    <name type="scientific">Plicaturopsis crispa FD-325 SS-3</name>
    <dbReference type="NCBI Taxonomy" id="944288"/>
    <lineage>
        <taxon>Eukaryota</taxon>
        <taxon>Fungi</taxon>
        <taxon>Dikarya</taxon>
        <taxon>Basidiomycota</taxon>
        <taxon>Agaricomycotina</taxon>
        <taxon>Agaricomycetes</taxon>
        <taxon>Agaricomycetidae</taxon>
        <taxon>Amylocorticiales</taxon>
        <taxon>Amylocorticiaceae</taxon>
        <taxon>Plicatura</taxon>
        <taxon>Plicaturopsis crispa</taxon>
    </lineage>
</organism>
<gene>
    <name evidence="2" type="ORF">PLICRDRAFT_181160</name>
</gene>
<dbReference type="HOGENOM" id="CLU_787823_0_0_1"/>
<feature type="region of interest" description="Disordered" evidence="1">
    <location>
        <begin position="1"/>
        <end position="35"/>
    </location>
</feature>
<accession>A0A0C9SUZ4</accession>
<name>A0A0C9SUZ4_PLICR</name>